<proteinExistence type="predicted"/>
<organism evidence="5 6">
    <name type="scientific">Nocardioides perillae</name>
    <dbReference type="NCBI Taxonomy" id="1119534"/>
    <lineage>
        <taxon>Bacteria</taxon>
        <taxon>Bacillati</taxon>
        <taxon>Actinomycetota</taxon>
        <taxon>Actinomycetes</taxon>
        <taxon>Propionibacteriales</taxon>
        <taxon>Nocardioidaceae</taxon>
        <taxon>Nocardioides</taxon>
    </lineage>
</organism>
<accession>A0A7Y9RUS1</accession>
<gene>
    <name evidence="5" type="ORF">BJ989_002999</name>
</gene>
<dbReference type="InterPro" id="IPR056935">
    <property type="entry name" value="Rv0428c-like_C"/>
</dbReference>
<dbReference type="GO" id="GO:0005840">
    <property type="term" value="C:ribosome"/>
    <property type="evidence" value="ECO:0007669"/>
    <property type="project" value="UniProtKB-KW"/>
</dbReference>
<feature type="region of interest" description="Disordered" evidence="3">
    <location>
        <begin position="1"/>
        <end position="29"/>
    </location>
</feature>
<dbReference type="PROSITE" id="PS51186">
    <property type="entry name" value="GNAT"/>
    <property type="match status" value="1"/>
</dbReference>
<reference evidence="5 6" key="1">
    <citation type="submission" date="2020-07" db="EMBL/GenBank/DDBJ databases">
        <title>Sequencing the genomes of 1000 actinobacteria strains.</title>
        <authorList>
            <person name="Klenk H.-P."/>
        </authorList>
    </citation>
    <scope>NUCLEOTIDE SEQUENCE [LARGE SCALE GENOMIC DNA]</scope>
    <source>
        <strain evidence="5 6">DSM 24552</strain>
    </source>
</reference>
<evidence type="ECO:0000256" key="2">
    <source>
        <dbReference type="ARBA" id="ARBA00023315"/>
    </source>
</evidence>
<dbReference type="Pfam" id="PF24553">
    <property type="entry name" value="Rv0428c_C"/>
    <property type="match status" value="1"/>
</dbReference>
<evidence type="ECO:0000256" key="3">
    <source>
        <dbReference type="SAM" id="MobiDB-lite"/>
    </source>
</evidence>
<evidence type="ECO:0000313" key="6">
    <source>
        <dbReference type="Proteomes" id="UP000544110"/>
    </source>
</evidence>
<name>A0A7Y9RUS1_9ACTN</name>
<feature type="domain" description="N-acetyltransferase" evidence="4">
    <location>
        <begin position="199"/>
        <end position="343"/>
    </location>
</feature>
<dbReference type="CDD" id="cd04301">
    <property type="entry name" value="NAT_SF"/>
    <property type="match status" value="1"/>
</dbReference>
<dbReference type="GO" id="GO:0016747">
    <property type="term" value="F:acyltransferase activity, transferring groups other than amino-acyl groups"/>
    <property type="evidence" value="ECO:0007669"/>
    <property type="project" value="InterPro"/>
</dbReference>
<dbReference type="EMBL" id="JACCAC010000001">
    <property type="protein sequence ID" value="NYG56695.1"/>
    <property type="molecule type" value="Genomic_DNA"/>
</dbReference>
<dbReference type="InterPro" id="IPR000182">
    <property type="entry name" value="GNAT_dom"/>
</dbReference>
<dbReference type="InterPro" id="IPR016181">
    <property type="entry name" value="Acyl_CoA_acyltransferase"/>
</dbReference>
<protein>
    <submittedName>
        <fullName evidence="5">Ribosomal protein S18 acetylase RimI-like enzyme</fullName>
    </submittedName>
</protein>
<dbReference type="Gene3D" id="3.40.630.30">
    <property type="match status" value="1"/>
</dbReference>
<keyword evidence="6" id="KW-1185">Reference proteome</keyword>
<keyword evidence="2" id="KW-0012">Acyltransferase</keyword>
<keyword evidence="5" id="KW-0689">Ribosomal protein</keyword>
<evidence type="ECO:0000259" key="4">
    <source>
        <dbReference type="PROSITE" id="PS51186"/>
    </source>
</evidence>
<sequence length="343" mass="35899">MHEDDETRAGGRPASVPSPADLEPGRHLLGPHAVGSRVVVRRLLPGQTGPTGGPAFTDLLGDLVAWPAPGAPPAERVAVVLGADGRRTAVPLAEIVSGKPVPPRPSVRHRVGVGEAERHALALWPGVEHEALGAWVLRHDPAPVGRLLKRANSALAVEEPGRPLAEAAAAVRAFYEARGRDVLAQVEVGSDVDRGLGALGWREVPGGRAGFWLASVAAVRRGVRRGGRADASVLEDLGLAGPWREESGPRVRVGVGPPAEPVAAVQAARDGDWVGVHGLVVAATQRRRGLGTLLLDDALEWAAEQGATTAWLHVEVDNAPARALYAALGFAEHHETRYLTPTG</sequence>
<dbReference type="AlphaFoldDB" id="A0A7Y9RUS1"/>
<evidence type="ECO:0000256" key="1">
    <source>
        <dbReference type="ARBA" id="ARBA00022679"/>
    </source>
</evidence>
<dbReference type="PANTHER" id="PTHR43420">
    <property type="entry name" value="ACETYLTRANSFERASE"/>
    <property type="match status" value="1"/>
</dbReference>
<comment type="caution">
    <text evidence="5">The sequence shown here is derived from an EMBL/GenBank/DDBJ whole genome shotgun (WGS) entry which is preliminary data.</text>
</comment>
<dbReference type="InterPro" id="IPR050680">
    <property type="entry name" value="YpeA/RimI_acetyltransf"/>
</dbReference>
<dbReference type="SUPFAM" id="SSF55729">
    <property type="entry name" value="Acyl-CoA N-acyltransferases (Nat)"/>
    <property type="match status" value="1"/>
</dbReference>
<evidence type="ECO:0000313" key="5">
    <source>
        <dbReference type="EMBL" id="NYG56695.1"/>
    </source>
</evidence>
<keyword evidence="1" id="KW-0808">Transferase</keyword>
<dbReference type="Proteomes" id="UP000544110">
    <property type="component" value="Unassembled WGS sequence"/>
</dbReference>
<dbReference type="RefSeq" id="WP_179518907.1">
    <property type="nucleotide sequence ID" value="NZ_JACCAC010000001.1"/>
</dbReference>
<keyword evidence="5" id="KW-0687">Ribonucleoprotein</keyword>